<dbReference type="PANTHER" id="PTHR23292:SF27">
    <property type="entry name" value="LITAF DOMAIN-CONTAINING PROTEIN"/>
    <property type="match status" value="1"/>
</dbReference>
<evidence type="ECO:0000313" key="10">
    <source>
        <dbReference type="Ensembl" id="ENSSVLP00005030273.1"/>
    </source>
</evidence>
<accession>A0A8D2DTU8</accession>
<dbReference type="Ensembl" id="ENSSVLT00005033621.1">
    <property type="protein sequence ID" value="ENSSVLP00005030273.1"/>
    <property type="gene ID" value="ENSSVLG00005023884.1"/>
</dbReference>
<dbReference type="GO" id="GO:0005634">
    <property type="term" value="C:nucleus"/>
    <property type="evidence" value="ECO:0007669"/>
    <property type="project" value="TreeGrafter"/>
</dbReference>
<evidence type="ECO:0000256" key="3">
    <source>
        <dbReference type="ARBA" id="ARBA00004630"/>
    </source>
</evidence>
<dbReference type="GO" id="GO:0008270">
    <property type="term" value="F:zinc ion binding"/>
    <property type="evidence" value="ECO:0007669"/>
    <property type="project" value="TreeGrafter"/>
</dbReference>
<evidence type="ECO:0000256" key="7">
    <source>
        <dbReference type="ARBA" id="ARBA00023136"/>
    </source>
</evidence>
<evidence type="ECO:0000259" key="9">
    <source>
        <dbReference type="PROSITE" id="PS51837"/>
    </source>
</evidence>
<evidence type="ECO:0000256" key="6">
    <source>
        <dbReference type="ARBA" id="ARBA00022833"/>
    </source>
</evidence>
<evidence type="ECO:0000256" key="5">
    <source>
        <dbReference type="ARBA" id="ARBA00022723"/>
    </source>
</evidence>
<evidence type="ECO:0000256" key="1">
    <source>
        <dbReference type="ARBA" id="ARBA00004125"/>
    </source>
</evidence>
<sequence length="67" mass="7587">MRTLCPYCGNYIVTVTTAVPGLLTWLLCSGCRCFLGCCLVPFFVKSLMDVSHSCPVCKHELYHYHRV</sequence>
<name>A0A8D2DTU8_SCIVU</name>
<dbReference type="InterPro" id="IPR037519">
    <property type="entry name" value="LITAF_fam"/>
</dbReference>
<reference evidence="10" key="1">
    <citation type="submission" date="2025-08" db="UniProtKB">
        <authorList>
            <consortium name="Ensembl"/>
        </authorList>
    </citation>
    <scope>IDENTIFICATION</scope>
</reference>
<evidence type="ECO:0000313" key="11">
    <source>
        <dbReference type="Proteomes" id="UP000694564"/>
    </source>
</evidence>
<comment type="subcellular location">
    <subcellularLocation>
        <location evidence="1">Endosome membrane</location>
        <topology evidence="1">Peripheral membrane protein</topology>
        <orientation evidence="1">Cytoplasmic side</orientation>
    </subcellularLocation>
    <subcellularLocation>
        <location evidence="2">Late endosome membrane</location>
    </subcellularLocation>
    <subcellularLocation>
        <location evidence="3">Lysosome membrane</location>
        <topology evidence="3">Peripheral membrane protein</topology>
        <orientation evidence="3">Cytoplasmic side</orientation>
    </subcellularLocation>
</comment>
<dbReference type="OrthoDB" id="4713066at2759"/>
<dbReference type="GO" id="GO:0098574">
    <property type="term" value="C:cytoplasmic side of lysosomal membrane"/>
    <property type="evidence" value="ECO:0007669"/>
    <property type="project" value="TreeGrafter"/>
</dbReference>
<evidence type="ECO:0000256" key="4">
    <source>
        <dbReference type="ARBA" id="ARBA00005975"/>
    </source>
</evidence>
<dbReference type="AlphaFoldDB" id="A0A8D2DTU8"/>
<proteinExistence type="inferred from homology"/>
<feature type="domain" description="LITAF" evidence="9">
    <location>
        <begin position="1"/>
        <end position="66"/>
    </location>
</feature>
<comment type="similarity">
    <text evidence="4">Belongs to the CDIP1/LITAF family.</text>
</comment>
<dbReference type="InterPro" id="IPR006629">
    <property type="entry name" value="LITAF"/>
</dbReference>
<keyword evidence="11" id="KW-1185">Reference proteome</keyword>
<keyword evidence="5" id="KW-0479">Metal-binding</keyword>
<dbReference type="PANTHER" id="PTHR23292">
    <property type="entry name" value="LIPOPOLYSACCHARIDE-INDUCED TUMOR NECROSIS FACTOR-ALPHA FACTOR"/>
    <property type="match status" value="1"/>
</dbReference>
<dbReference type="GO" id="GO:0001817">
    <property type="term" value="P:regulation of cytokine production"/>
    <property type="evidence" value="ECO:0007669"/>
    <property type="project" value="TreeGrafter"/>
</dbReference>
<dbReference type="PROSITE" id="PS51837">
    <property type="entry name" value="LITAF"/>
    <property type="match status" value="1"/>
</dbReference>
<dbReference type="SMART" id="SM00714">
    <property type="entry name" value="LITAF"/>
    <property type="match status" value="1"/>
</dbReference>
<feature type="transmembrane region" description="Helical" evidence="8">
    <location>
        <begin position="22"/>
        <end position="44"/>
    </location>
</feature>
<dbReference type="GO" id="GO:0098560">
    <property type="term" value="C:cytoplasmic side of late endosome membrane"/>
    <property type="evidence" value="ECO:0007669"/>
    <property type="project" value="TreeGrafter"/>
</dbReference>
<dbReference type="GeneTree" id="ENSGT00950000183647"/>
<evidence type="ECO:0000256" key="8">
    <source>
        <dbReference type="SAM" id="Phobius"/>
    </source>
</evidence>
<organism evidence="10 11">
    <name type="scientific">Sciurus vulgaris</name>
    <name type="common">Eurasian red squirrel</name>
    <dbReference type="NCBI Taxonomy" id="55149"/>
    <lineage>
        <taxon>Eukaryota</taxon>
        <taxon>Metazoa</taxon>
        <taxon>Chordata</taxon>
        <taxon>Craniata</taxon>
        <taxon>Vertebrata</taxon>
        <taxon>Euteleostomi</taxon>
        <taxon>Mammalia</taxon>
        <taxon>Eutheria</taxon>
        <taxon>Euarchontoglires</taxon>
        <taxon>Glires</taxon>
        <taxon>Rodentia</taxon>
        <taxon>Sciuromorpha</taxon>
        <taxon>Sciuridae</taxon>
        <taxon>Sciurinae</taxon>
        <taxon>Sciurini</taxon>
        <taxon>Sciurus</taxon>
    </lineage>
</organism>
<keyword evidence="7 8" id="KW-0472">Membrane</keyword>
<keyword evidence="6" id="KW-0862">Zinc</keyword>
<evidence type="ECO:0000256" key="2">
    <source>
        <dbReference type="ARBA" id="ARBA00004414"/>
    </source>
</evidence>
<reference evidence="10" key="2">
    <citation type="submission" date="2025-09" db="UniProtKB">
        <authorList>
            <consortium name="Ensembl"/>
        </authorList>
    </citation>
    <scope>IDENTIFICATION</scope>
</reference>
<keyword evidence="8" id="KW-1133">Transmembrane helix</keyword>
<protein>
    <recommendedName>
        <fullName evidence="9">LITAF domain-containing protein</fullName>
    </recommendedName>
</protein>
<dbReference type="Pfam" id="PF10601">
    <property type="entry name" value="zf-LITAF-like"/>
    <property type="match status" value="1"/>
</dbReference>
<keyword evidence="8" id="KW-0812">Transmembrane</keyword>
<dbReference type="Proteomes" id="UP000694564">
    <property type="component" value="Chromosome 18"/>
</dbReference>